<organism evidence="2 3">
    <name type="scientific">Blautia caecimuris</name>
    <dbReference type="NCBI Taxonomy" id="1796615"/>
    <lineage>
        <taxon>Bacteria</taxon>
        <taxon>Bacillati</taxon>
        <taxon>Bacillota</taxon>
        <taxon>Clostridia</taxon>
        <taxon>Lachnospirales</taxon>
        <taxon>Lachnospiraceae</taxon>
        <taxon>Blautia</taxon>
    </lineage>
</organism>
<proteinExistence type="predicted"/>
<comment type="caution">
    <text evidence="2">The sequence shown here is derived from an EMBL/GenBank/DDBJ whole genome shotgun (WGS) entry which is preliminary data.</text>
</comment>
<keyword evidence="1" id="KW-0175">Coiled coil</keyword>
<evidence type="ECO:0000256" key="1">
    <source>
        <dbReference type="SAM" id="Coils"/>
    </source>
</evidence>
<evidence type="ECO:0000313" key="3">
    <source>
        <dbReference type="Proteomes" id="UP001549106"/>
    </source>
</evidence>
<accession>A0ABV2M2D9</accession>
<dbReference type="EMBL" id="JBEPMJ010000012">
    <property type="protein sequence ID" value="MET3750551.1"/>
    <property type="molecule type" value="Genomic_DNA"/>
</dbReference>
<keyword evidence="3" id="KW-1185">Reference proteome</keyword>
<protein>
    <submittedName>
        <fullName evidence="2">Skp family chaperone for outer membrane proteins</fullName>
    </submittedName>
</protein>
<name>A0ABV2M2D9_9FIRM</name>
<reference evidence="2 3" key="1">
    <citation type="submission" date="2024-06" db="EMBL/GenBank/DDBJ databases">
        <title>Genomic Encyclopedia of Type Strains, Phase IV (KMG-IV): sequencing the most valuable type-strain genomes for metagenomic binning, comparative biology and taxonomic classification.</title>
        <authorList>
            <person name="Goeker M."/>
        </authorList>
    </citation>
    <scope>NUCLEOTIDE SEQUENCE [LARGE SCALE GENOMIC DNA]</scope>
    <source>
        <strain evidence="2 3">DSM 29492</strain>
    </source>
</reference>
<evidence type="ECO:0000313" key="2">
    <source>
        <dbReference type="EMBL" id="MET3750551.1"/>
    </source>
</evidence>
<sequence length="103" mass="11944">MEQILNKLSEIELTAKRIMEDADSTKSALSAEMEEKCKEFDAALEQETNTKIQELRSSLEQKKNEELSELRSQMESALCELDSYYSQNHETLSEHLFRKLLAN</sequence>
<gene>
    <name evidence="2" type="ORF">ABID24_001803</name>
</gene>
<dbReference type="Proteomes" id="UP001549106">
    <property type="component" value="Unassembled WGS sequence"/>
</dbReference>
<dbReference type="RefSeq" id="WP_022068819.1">
    <property type="nucleotide sequence ID" value="NZ_BAABXN010000001.1"/>
</dbReference>
<feature type="coiled-coil region" evidence="1">
    <location>
        <begin position="1"/>
        <end position="87"/>
    </location>
</feature>